<feature type="domain" description="Histidine kinase/HSP90-like ATPase" evidence="8">
    <location>
        <begin position="30"/>
        <end position="187"/>
    </location>
</feature>
<dbReference type="GO" id="GO:0051082">
    <property type="term" value="F:unfolded protein binding"/>
    <property type="evidence" value="ECO:0007669"/>
    <property type="project" value="InterPro"/>
</dbReference>
<evidence type="ECO:0000259" key="8">
    <source>
        <dbReference type="SMART" id="SM00387"/>
    </source>
</evidence>
<comment type="similarity">
    <text evidence="2">Belongs to the heat shock protein 90 family.</text>
</comment>
<dbReference type="GO" id="GO:0016887">
    <property type="term" value="F:ATP hydrolysis activity"/>
    <property type="evidence" value="ECO:0007669"/>
    <property type="project" value="InterPro"/>
</dbReference>
<evidence type="ECO:0000256" key="7">
    <source>
        <dbReference type="ARBA" id="ARBA00023186"/>
    </source>
</evidence>
<accession>A0A3B1AIA6</accession>
<organism evidence="9">
    <name type="scientific">hydrothermal vent metagenome</name>
    <dbReference type="NCBI Taxonomy" id="652676"/>
    <lineage>
        <taxon>unclassified sequences</taxon>
        <taxon>metagenomes</taxon>
        <taxon>ecological metagenomes</taxon>
    </lineage>
</organism>
<dbReference type="InterPro" id="IPR001404">
    <property type="entry name" value="Hsp90_fam"/>
</dbReference>
<protein>
    <submittedName>
        <fullName evidence="9">Chaperone protein HtpG</fullName>
    </submittedName>
</protein>
<dbReference type="EMBL" id="UOFR01000084">
    <property type="protein sequence ID" value="VAX01431.1"/>
    <property type="molecule type" value="Genomic_DNA"/>
</dbReference>
<dbReference type="Pfam" id="PF00183">
    <property type="entry name" value="HSP90"/>
    <property type="match status" value="1"/>
</dbReference>
<dbReference type="Gene3D" id="3.30.230.80">
    <property type="match status" value="1"/>
</dbReference>
<dbReference type="PRINTS" id="PR00775">
    <property type="entry name" value="HEATSHOCK90"/>
</dbReference>
<dbReference type="InterPro" id="IPR020568">
    <property type="entry name" value="Ribosomal_Su5_D2-typ_SF"/>
</dbReference>
<keyword evidence="4" id="KW-0547">Nucleotide-binding</keyword>
<dbReference type="GO" id="GO:0140662">
    <property type="term" value="F:ATP-dependent protein folding chaperone"/>
    <property type="evidence" value="ECO:0007669"/>
    <property type="project" value="InterPro"/>
</dbReference>
<evidence type="ECO:0000256" key="2">
    <source>
        <dbReference type="ARBA" id="ARBA00008239"/>
    </source>
</evidence>
<dbReference type="PROSITE" id="PS00298">
    <property type="entry name" value="HSP90"/>
    <property type="match status" value="1"/>
</dbReference>
<dbReference type="GO" id="GO:0005737">
    <property type="term" value="C:cytoplasm"/>
    <property type="evidence" value="ECO:0007669"/>
    <property type="project" value="UniProtKB-SubCell"/>
</dbReference>
<dbReference type="Gene3D" id="3.40.50.11260">
    <property type="match status" value="1"/>
</dbReference>
<evidence type="ECO:0000256" key="5">
    <source>
        <dbReference type="ARBA" id="ARBA00022840"/>
    </source>
</evidence>
<dbReference type="InterPro" id="IPR037196">
    <property type="entry name" value="HSP90_C"/>
</dbReference>
<dbReference type="HAMAP" id="MF_00505">
    <property type="entry name" value="HSP90"/>
    <property type="match status" value="1"/>
</dbReference>
<dbReference type="GO" id="GO:0005524">
    <property type="term" value="F:ATP binding"/>
    <property type="evidence" value="ECO:0007669"/>
    <property type="project" value="UniProtKB-KW"/>
</dbReference>
<evidence type="ECO:0000256" key="6">
    <source>
        <dbReference type="ARBA" id="ARBA00023016"/>
    </source>
</evidence>
<dbReference type="PIRSF" id="PIRSF002583">
    <property type="entry name" value="Hsp90"/>
    <property type="match status" value="1"/>
</dbReference>
<dbReference type="PANTHER" id="PTHR11528">
    <property type="entry name" value="HEAT SHOCK PROTEIN 90 FAMILY MEMBER"/>
    <property type="match status" value="1"/>
</dbReference>
<keyword evidence="3" id="KW-0963">Cytoplasm</keyword>
<dbReference type="SUPFAM" id="SSF55874">
    <property type="entry name" value="ATPase domain of HSP90 chaperone/DNA topoisomerase II/histidine kinase"/>
    <property type="match status" value="1"/>
</dbReference>
<dbReference type="SMART" id="SM00387">
    <property type="entry name" value="HATPase_c"/>
    <property type="match status" value="1"/>
</dbReference>
<dbReference type="NCBIfam" id="NF003555">
    <property type="entry name" value="PRK05218.1"/>
    <property type="match status" value="1"/>
</dbReference>
<dbReference type="InterPro" id="IPR003594">
    <property type="entry name" value="HATPase_dom"/>
</dbReference>
<dbReference type="AlphaFoldDB" id="A0A3B1AIA6"/>
<reference evidence="9" key="1">
    <citation type="submission" date="2018-06" db="EMBL/GenBank/DDBJ databases">
        <authorList>
            <person name="Zhirakovskaya E."/>
        </authorList>
    </citation>
    <scope>NUCLEOTIDE SEQUENCE</scope>
</reference>
<proteinExistence type="inferred from homology"/>
<dbReference type="InterPro" id="IPR036890">
    <property type="entry name" value="HATPase_C_sf"/>
</dbReference>
<sequence length="629" mass="72383">MSVDTQKETLSFQTEVKQLLHLMIHSLYSNKEIFLRELISNASDACDKLSFEALSDDKLYEDDSELKIRVEYDKDKNTISLTDNGIGMSRDEVTENIGTIANSGTRKFLDSLTGDQAKDSNMIGQFGVGFYSSFIVADKVTLETRRAGSAKDEAVRWESSGEGEYNIENIEREQRGTTVTLHLREDEKEFVEPFRLRSVLTKYSDHISLPIEMPKQDDKGEDTDEFEMINKASALWTRQKSEITDDEYKEFYKHVSHDFEDPISWIHNHVEGTQSYTTLFYLPKRAPFDLFERDQRHGIKLYVKRVFIMDDAEQLMPNYLRFIRGVVDSADLPLNVSREILQRNKHIDSIRNGGVKRILGVLEKMAKDDEEQYAMFWSEFGRVIKEGPAEDFANKEKIAKLMRFSSTSNDSDIQNVSLDEYIARMKPDQDKIYFITGESYNAIRNSPHLELFKKKDIEVLLMHDRVDEWMMSYLDEYSEKKFASIAKGEVDLGELEDKEDKEKAEAASKDYKDLLAKMKETLGETVKEVRISNRLTDSPSCLVVEEQDMAVSMQKILKQAGHSLPDVHPILEINPEHMLVQQLKEKIDDESFGDWAHLLFDQAMLSEGGQLDDPVGFVKRMNGLLASSN</sequence>
<comment type="subcellular location">
    <subcellularLocation>
        <location evidence="1">Cytoplasm</location>
    </subcellularLocation>
</comment>
<dbReference type="Gene3D" id="3.30.565.10">
    <property type="entry name" value="Histidine kinase-like ATPase, C-terminal domain"/>
    <property type="match status" value="1"/>
</dbReference>
<evidence type="ECO:0000256" key="1">
    <source>
        <dbReference type="ARBA" id="ARBA00004496"/>
    </source>
</evidence>
<evidence type="ECO:0000256" key="3">
    <source>
        <dbReference type="ARBA" id="ARBA00022490"/>
    </source>
</evidence>
<dbReference type="FunFam" id="3.30.230.80:FF:000002">
    <property type="entry name" value="Molecular chaperone HtpG"/>
    <property type="match status" value="1"/>
</dbReference>
<dbReference type="Gene3D" id="1.20.120.790">
    <property type="entry name" value="Heat shock protein 90, C-terminal domain"/>
    <property type="match status" value="1"/>
</dbReference>
<keyword evidence="7" id="KW-0143">Chaperone</keyword>
<dbReference type="InterPro" id="IPR019805">
    <property type="entry name" value="Heat_shock_protein_90_CS"/>
</dbReference>
<keyword evidence="5" id="KW-0067">ATP-binding</keyword>
<gene>
    <name evidence="9" type="ORF">MNBD_GAMMA21-2644</name>
</gene>
<dbReference type="Pfam" id="PF13589">
    <property type="entry name" value="HATPase_c_3"/>
    <property type="match status" value="1"/>
</dbReference>
<evidence type="ECO:0000256" key="4">
    <source>
        <dbReference type="ARBA" id="ARBA00022741"/>
    </source>
</evidence>
<dbReference type="FunFam" id="3.30.565.10:FF:000009">
    <property type="entry name" value="Molecular chaperone HtpG"/>
    <property type="match status" value="1"/>
</dbReference>
<dbReference type="InterPro" id="IPR020575">
    <property type="entry name" value="Hsp90_N"/>
</dbReference>
<dbReference type="SUPFAM" id="SSF54211">
    <property type="entry name" value="Ribosomal protein S5 domain 2-like"/>
    <property type="match status" value="1"/>
</dbReference>
<dbReference type="SUPFAM" id="SSF110942">
    <property type="entry name" value="HSP90 C-terminal domain"/>
    <property type="match status" value="1"/>
</dbReference>
<name>A0A3B1AIA6_9ZZZZ</name>
<evidence type="ECO:0000313" key="9">
    <source>
        <dbReference type="EMBL" id="VAX01431.1"/>
    </source>
</evidence>
<dbReference type="CDD" id="cd16927">
    <property type="entry name" value="HATPase_Hsp90-like"/>
    <property type="match status" value="1"/>
</dbReference>
<keyword evidence="6" id="KW-0346">Stress response</keyword>